<dbReference type="RefSeq" id="WP_345429213.1">
    <property type="nucleotide sequence ID" value="NZ_BAABHK010000001.1"/>
</dbReference>
<keyword evidence="3" id="KW-0597">Phosphoprotein</keyword>
<keyword evidence="13" id="KW-1185">Reference proteome</keyword>
<dbReference type="Pfam" id="PF07730">
    <property type="entry name" value="HisKA_3"/>
    <property type="match status" value="1"/>
</dbReference>
<feature type="domain" description="Signal transduction histidine kinase subgroup 3 dimerisation and phosphoacceptor" evidence="10">
    <location>
        <begin position="275"/>
        <end position="338"/>
    </location>
</feature>
<dbReference type="InterPro" id="IPR025828">
    <property type="entry name" value="Put_sensor_dom"/>
</dbReference>
<dbReference type="Pfam" id="PF13796">
    <property type="entry name" value="Sensor"/>
    <property type="match status" value="1"/>
</dbReference>
<evidence type="ECO:0000256" key="4">
    <source>
        <dbReference type="ARBA" id="ARBA00022679"/>
    </source>
</evidence>
<comment type="caution">
    <text evidence="12">The sequence shown here is derived from an EMBL/GenBank/DDBJ whole genome shotgun (WGS) entry which is preliminary data.</text>
</comment>
<dbReference type="Proteomes" id="UP001501442">
    <property type="component" value="Unassembled WGS sequence"/>
</dbReference>
<evidence type="ECO:0000259" key="11">
    <source>
        <dbReference type="Pfam" id="PF13796"/>
    </source>
</evidence>
<gene>
    <name evidence="12" type="ORF">GCM10023196_007910</name>
</gene>
<feature type="transmembrane region" description="Helical" evidence="9">
    <location>
        <begin position="157"/>
        <end position="179"/>
    </location>
</feature>
<keyword evidence="4" id="KW-0808">Transferase</keyword>
<dbReference type="EC" id="2.7.13.3" evidence="2"/>
<dbReference type="InterPro" id="IPR011712">
    <property type="entry name" value="Sig_transdc_His_kin_sub3_dim/P"/>
</dbReference>
<keyword evidence="9" id="KW-0812">Transmembrane</keyword>
<evidence type="ECO:0000256" key="9">
    <source>
        <dbReference type="SAM" id="Phobius"/>
    </source>
</evidence>
<keyword evidence="5" id="KW-0547">Nucleotide-binding</keyword>
<dbReference type="PANTHER" id="PTHR24421:SF10">
    <property type="entry name" value="NITRATE_NITRITE SENSOR PROTEIN NARQ"/>
    <property type="match status" value="1"/>
</dbReference>
<dbReference type="InterPro" id="IPR036890">
    <property type="entry name" value="HATPase_C_sf"/>
</dbReference>
<feature type="domain" description="Putative sensor" evidence="11">
    <location>
        <begin position="57"/>
        <end position="247"/>
    </location>
</feature>
<evidence type="ECO:0000259" key="10">
    <source>
        <dbReference type="Pfam" id="PF07730"/>
    </source>
</evidence>
<evidence type="ECO:0000313" key="13">
    <source>
        <dbReference type="Proteomes" id="UP001501442"/>
    </source>
</evidence>
<comment type="catalytic activity">
    <reaction evidence="1">
        <text>ATP + protein L-histidine = ADP + protein N-phospho-L-histidine.</text>
        <dbReference type="EC" id="2.7.13.3"/>
    </reaction>
</comment>
<feature type="transmembrane region" description="Helical" evidence="9">
    <location>
        <begin position="80"/>
        <end position="99"/>
    </location>
</feature>
<dbReference type="Gene3D" id="1.20.5.1930">
    <property type="match status" value="1"/>
</dbReference>
<keyword evidence="9" id="KW-1133">Transmembrane helix</keyword>
<evidence type="ECO:0000256" key="1">
    <source>
        <dbReference type="ARBA" id="ARBA00000085"/>
    </source>
</evidence>
<name>A0ABP8U4Q6_9ACTN</name>
<evidence type="ECO:0000256" key="7">
    <source>
        <dbReference type="ARBA" id="ARBA00022840"/>
    </source>
</evidence>
<evidence type="ECO:0000256" key="8">
    <source>
        <dbReference type="ARBA" id="ARBA00023012"/>
    </source>
</evidence>
<evidence type="ECO:0000256" key="5">
    <source>
        <dbReference type="ARBA" id="ARBA00022741"/>
    </source>
</evidence>
<dbReference type="EMBL" id="BAABHK010000001">
    <property type="protein sequence ID" value="GAA4621149.1"/>
    <property type="molecule type" value="Genomic_DNA"/>
</dbReference>
<evidence type="ECO:0000313" key="12">
    <source>
        <dbReference type="EMBL" id="GAA4621149.1"/>
    </source>
</evidence>
<proteinExistence type="predicted"/>
<evidence type="ECO:0000256" key="6">
    <source>
        <dbReference type="ARBA" id="ARBA00022777"/>
    </source>
</evidence>
<keyword evidence="9" id="KW-0472">Membrane</keyword>
<evidence type="ECO:0000256" key="3">
    <source>
        <dbReference type="ARBA" id="ARBA00022553"/>
    </source>
</evidence>
<organism evidence="12 13">
    <name type="scientific">Actinoallomurus vinaceus</name>
    <dbReference type="NCBI Taxonomy" id="1080074"/>
    <lineage>
        <taxon>Bacteria</taxon>
        <taxon>Bacillati</taxon>
        <taxon>Actinomycetota</taxon>
        <taxon>Actinomycetes</taxon>
        <taxon>Streptosporangiales</taxon>
        <taxon>Thermomonosporaceae</taxon>
        <taxon>Actinoallomurus</taxon>
    </lineage>
</organism>
<dbReference type="CDD" id="cd16917">
    <property type="entry name" value="HATPase_UhpB-NarQ-NarX-like"/>
    <property type="match status" value="1"/>
</dbReference>
<sequence length="460" mass="48534">MRRLSPGAASRAALGRRARAAKSGAAPALGRRARAGSRVAGALRASFGRRTAAELLYALTSIPLAVPGFCYAVATLALGAGLAVTAVGIPLLALALAGARRFGGLYRASAGRLLGERVRPPASPRPGTGFYGRVQTTLGDAAGWRAMAYFLLRLPLAALYLYVVLCTWGWSVVALTYPIQRAFRWNDMTAQDERGLIRNGLPVGGLHFDTWPRNLVVAAAGVVLLFVAPWAVRAVVLLDRMLIRRLLGASETAERIRTLEETRASAVDDAAATLRRIERDLHDGAQARLVALTMQLTLMRETAPDGPVRELATAAQSTAKAAITELRELVRGIHPPVLDSGLDAALATLAAGAGLPVELRADIPVRPTAAIESIAYFCAAELLTNVIRHSGASRARIEVVQRDDRLRLRVWDDGSGGAIVGAGSGLPGLAERIRPVDGLLEVVSPAGGPTVVTVELPSHA</sequence>
<keyword evidence="6 12" id="KW-0418">Kinase</keyword>
<keyword evidence="8" id="KW-0902">Two-component regulatory system</keyword>
<dbReference type="InterPro" id="IPR050482">
    <property type="entry name" value="Sensor_HK_TwoCompSys"/>
</dbReference>
<feature type="transmembrane region" description="Helical" evidence="9">
    <location>
        <begin position="215"/>
        <end position="238"/>
    </location>
</feature>
<dbReference type="Gene3D" id="3.30.565.10">
    <property type="entry name" value="Histidine kinase-like ATPase, C-terminal domain"/>
    <property type="match status" value="1"/>
</dbReference>
<dbReference type="SUPFAM" id="SSF55874">
    <property type="entry name" value="ATPase domain of HSP90 chaperone/DNA topoisomerase II/histidine kinase"/>
    <property type="match status" value="1"/>
</dbReference>
<protein>
    <recommendedName>
        <fullName evidence="2">histidine kinase</fullName>
        <ecNumber evidence="2">2.7.13.3</ecNumber>
    </recommendedName>
</protein>
<evidence type="ECO:0000256" key="2">
    <source>
        <dbReference type="ARBA" id="ARBA00012438"/>
    </source>
</evidence>
<reference evidence="13" key="1">
    <citation type="journal article" date="2019" name="Int. J. Syst. Evol. Microbiol.">
        <title>The Global Catalogue of Microorganisms (GCM) 10K type strain sequencing project: providing services to taxonomists for standard genome sequencing and annotation.</title>
        <authorList>
            <consortium name="The Broad Institute Genomics Platform"/>
            <consortium name="The Broad Institute Genome Sequencing Center for Infectious Disease"/>
            <person name="Wu L."/>
            <person name="Ma J."/>
        </authorList>
    </citation>
    <scope>NUCLEOTIDE SEQUENCE [LARGE SCALE GENOMIC DNA]</scope>
    <source>
        <strain evidence="13">JCM 17939</strain>
    </source>
</reference>
<keyword evidence="7" id="KW-0067">ATP-binding</keyword>
<dbReference type="GO" id="GO:0016301">
    <property type="term" value="F:kinase activity"/>
    <property type="evidence" value="ECO:0007669"/>
    <property type="project" value="UniProtKB-KW"/>
</dbReference>
<dbReference type="PANTHER" id="PTHR24421">
    <property type="entry name" value="NITRATE/NITRITE SENSOR PROTEIN NARX-RELATED"/>
    <property type="match status" value="1"/>
</dbReference>
<accession>A0ABP8U4Q6</accession>
<feature type="transmembrane region" description="Helical" evidence="9">
    <location>
        <begin position="55"/>
        <end position="74"/>
    </location>
</feature>